<feature type="compositionally biased region" description="Polar residues" evidence="2">
    <location>
        <begin position="153"/>
        <end position="176"/>
    </location>
</feature>
<feature type="coiled-coil region" evidence="1">
    <location>
        <begin position="624"/>
        <end position="651"/>
    </location>
</feature>
<keyword evidence="4" id="KW-1185">Reference proteome</keyword>
<feature type="region of interest" description="Disordered" evidence="2">
    <location>
        <begin position="123"/>
        <end position="373"/>
    </location>
</feature>
<feature type="compositionally biased region" description="Low complexity" evidence="2">
    <location>
        <begin position="216"/>
        <end position="238"/>
    </location>
</feature>
<feature type="compositionally biased region" description="Polar residues" evidence="2">
    <location>
        <begin position="341"/>
        <end position="353"/>
    </location>
</feature>
<protein>
    <submittedName>
        <fullName evidence="3">Uncharacterized protein</fullName>
    </submittedName>
</protein>
<proteinExistence type="predicted"/>
<dbReference type="EMBL" id="CAJNDS010000509">
    <property type="protein sequence ID" value="CAE7213347.1"/>
    <property type="molecule type" value="Genomic_DNA"/>
</dbReference>
<feature type="compositionally biased region" description="Low complexity" evidence="2">
    <location>
        <begin position="286"/>
        <end position="300"/>
    </location>
</feature>
<feature type="compositionally biased region" description="Low complexity" evidence="2">
    <location>
        <begin position="248"/>
        <end position="263"/>
    </location>
</feature>
<dbReference type="OrthoDB" id="445486at2759"/>
<keyword evidence="1" id="KW-0175">Coiled coil</keyword>
<feature type="compositionally biased region" description="Low complexity" evidence="2">
    <location>
        <begin position="354"/>
        <end position="366"/>
    </location>
</feature>
<comment type="caution">
    <text evidence="3">The sequence shown here is derived from an EMBL/GenBank/DDBJ whole genome shotgun (WGS) entry which is preliminary data.</text>
</comment>
<reference evidence="3" key="1">
    <citation type="submission" date="2021-02" db="EMBL/GenBank/DDBJ databases">
        <authorList>
            <person name="Dougan E. K."/>
            <person name="Rhodes N."/>
            <person name="Thang M."/>
            <person name="Chan C."/>
        </authorList>
    </citation>
    <scope>NUCLEOTIDE SEQUENCE</scope>
</reference>
<dbReference type="Proteomes" id="UP000604046">
    <property type="component" value="Unassembled WGS sequence"/>
</dbReference>
<evidence type="ECO:0000313" key="4">
    <source>
        <dbReference type="Proteomes" id="UP000604046"/>
    </source>
</evidence>
<organism evidence="3 4">
    <name type="scientific">Symbiodinium natans</name>
    <dbReference type="NCBI Taxonomy" id="878477"/>
    <lineage>
        <taxon>Eukaryota</taxon>
        <taxon>Sar</taxon>
        <taxon>Alveolata</taxon>
        <taxon>Dinophyceae</taxon>
        <taxon>Suessiales</taxon>
        <taxon>Symbiodiniaceae</taxon>
        <taxon>Symbiodinium</taxon>
    </lineage>
</organism>
<accession>A0A812JTS5</accession>
<evidence type="ECO:0000256" key="1">
    <source>
        <dbReference type="SAM" id="Coils"/>
    </source>
</evidence>
<evidence type="ECO:0000313" key="3">
    <source>
        <dbReference type="EMBL" id="CAE7213347.1"/>
    </source>
</evidence>
<feature type="compositionally biased region" description="Polar residues" evidence="2">
    <location>
        <begin position="183"/>
        <end position="193"/>
    </location>
</feature>
<sequence length="1338" mass="146941">MTGDQAQKMCQDFLDVQDAQTLALADTLVEEMRKETGQEVEADDAISTAATQVYSPGQLPQAVESGCPSPSSIGAAVEALYLAMHVPLKQIQHFTVPASHLMSDFLDRAYGDSHRSPLKVFLGVPESPLRPQPSAPDAKQALPPANLPPGLPDSQNGEISVARPNTSFPAPATQNGDVPAPTTPASTGPQALSSPRMANPPKIIGSPLPALKSGDASMSPAPTAPASTGPQASSPATPLRMAAEVQGASSPIPAQAPSSVASPQHVTLKGAPLQVSAPTTAEVQGGSLSAPTTPASTGPPKTSPLPGPAPTTAVPASTGPPVQAPQTSAIPAPEVHLPATPTGSVMTQSESMQTPRRSSTDTDTSSASKPGAPAGLDGLLVVDVWPELMSVPPPALSDAAIKQRLRRVFKPRANGDYLIGEEWRKMWEDLSEGRDKVIAVFEKAAYSVDSIEKFIKRCKRISEDINEEVMEIEGEFLTVQDMDERKLSKYGEGWMYWVDTRVHGKLSKIKRSLYQEAMEWDEEDKGQKDEGLTPGLDWDMLNNLQGPGMLGKGPNVEPVDEVIQVPVASDVAAKLGYPEVEKNLAPSACLGPAMKTLQKLIKRLEAIIVTFPQPVAGQAQKPSEAKLQGRLESLQLNLNTVADEMQDLEMGGLLDGFTRKMQADISTKLDEGRRHLRARSDSGVFCLRLEDNRLVPTLTASLQVAQPDWWNTWLSQWETVSVTWQSSGGSARIRATKFLAHAAQVPAVHVARTLAAAEGRTATVSEEAHADRFTRALFRKHSLSLPIEIEDVEHEVVEGVLKTITTQHVTPESWIKYLMQEDPSLICGNSGSPQSNFRAFWTFFQRTHAEHEVFRTGKDLSSTIPILIHGDEGRSIKKTAYLVLSFESPIGCQDRRLKPCQCVAELAKLPGVPEYGEASPLPDGVEGPSNEMFTNYTGHSYLTRHLLFGLGGWIFKKNPHVVQTLLGVMADNLQKLFHQGLEIDGKRYFVAVAGIKGDMDFHRKYFFLDRSYTHVGSRSLGFICHCCMASSGDMSQHRFEDFAETPSWLQTMHRSRPWPPDQVPQLTRIPMDTAAPERALLHDPFHIVKLGLARDLIGSCVVVLCRKGFFDYPECSKNFPDRLARAHSSFVLFCLASKEHPTLRGFTKTFFNMTSFMSSPWTNSKGSDSMILLRYLSWFLRLQMKHPTVPGHGLLLDRMCQTCEACLDMFRLMQRHRLILHRPCVRYLYVVMMRLLRGFRVLSTLAVSMRMRAFALKPKAHSLHHVAQSLRSALLGGCAGALNPQYAATEVCEDFIGRVSRLSRRVDVRTVDRRVIERVFLKKRALMKKRWEAKLSTA</sequence>
<name>A0A812JTS5_9DINO</name>
<evidence type="ECO:0000256" key="2">
    <source>
        <dbReference type="SAM" id="MobiDB-lite"/>
    </source>
</evidence>
<gene>
    <name evidence="3" type="ORF">SNAT2548_LOCUS7312</name>
</gene>